<dbReference type="Gene3D" id="1.10.260.50">
    <property type="match status" value="1"/>
</dbReference>
<keyword evidence="7" id="KW-0408">Iron</keyword>
<evidence type="ECO:0000259" key="11">
    <source>
        <dbReference type="Pfam" id="PF00266"/>
    </source>
</evidence>
<evidence type="ECO:0000256" key="3">
    <source>
        <dbReference type="ARBA" id="ARBA00012239"/>
    </source>
</evidence>
<keyword evidence="4" id="KW-0808">Transferase</keyword>
<evidence type="ECO:0000256" key="5">
    <source>
        <dbReference type="ARBA" id="ARBA00022723"/>
    </source>
</evidence>
<protein>
    <recommendedName>
        <fullName evidence="3">cysteine desulfurase</fullName>
        <ecNumber evidence="3">2.8.1.7</ecNumber>
    </recommendedName>
</protein>
<feature type="domain" description="Aminotransferase class V" evidence="11">
    <location>
        <begin position="4"/>
        <end position="366"/>
    </location>
</feature>
<name>A0A855X796_9BACT</name>
<dbReference type="InterPro" id="IPR000192">
    <property type="entry name" value="Aminotrans_V_dom"/>
</dbReference>
<evidence type="ECO:0000256" key="8">
    <source>
        <dbReference type="ARBA" id="ARBA00023014"/>
    </source>
</evidence>
<dbReference type="EC" id="2.8.1.7" evidence="3"/>
<evidence type="ECO:0000313" key="13">
    <source>
        <dbReference type="Proteomes" id="UP000250918"/>
    </source>
</evidence>
<dbReference type="Gene3D" id="3.90.1150.10">
    <property type="entry name" value="Aspartate Aminotransferase, domain 1"/>
    <property type="match status" value="1"/>
</dbReference>
<dbReference type="InterPro" id="IPR015422">
    <property type="entry name" value="PyrdxlP-dep_Trfase_small"/>
</dbReference>
<dbReference type="GO" id="GO:0051536">
    <property type="term" value="F:iron-sulfur cluster binding"/>
    <property type="evidence" value="ECO:0007669"/>
    <property type="project" value="UniProtKB-KW"/>
</dbReference>
<dbReference type="InterPro" id="IPR015421">
    <property type="entry name" value="PyrdxlP-dep_Trfase_major"/>
</dbReference>
<proteinExistence type="inferred from homology"/>
<keyword evidence="8" id="KW-0411">Iron-sulfur</keyword>
<comment type="caution">
    <text evidence="12">The sequence shown here is derived from an EMBL/GenBank/DDBJ whole genome shotgun (WGS) entry which is preliminary data.</text>
</comment>
<reference evidence="12 13" key="1">
    <citation type="journal article" date="2018" name="ISME J.">
        <title>A methanotrophic archaeon couples anaerobic oxidation of methane to Fe(III) reduction.</title>
        <authorList>
            <person name="Cai C."/>
            <person name="Leu A.O."/>
            <person name="Xie G.J."/>
            <person name="Guo J."/>
            <person name="Feng Y."/>
            <person name="Zhao J.X."/>
            <person name="Tyson G.W."/>
            <person name="Yuan Z."/>
            <person name="Hu S."/>
        </authorList>
    </citation>
    <scope>NUCLEOTIDE SEQUENCE [LARGE SCALE GENOMIC DNA]</scope>
    <source>
        <strain evidence="12">FeB_12</strain>
    </source>
</reference>
<dbReference type="GO" id="GO:0031071">
    <property type="term" value="F:cysteine desulfurase activity"/>
    <property type="evidence" value="ECO:0007669"/>
    <property type="project" value="UniProtKB-EC"/>
</dbReference>
<gene>
    <name evidence="12" type="ORF">C3F09_05105</name>
</gene>
<comment type="similarity">
    <text evidence="2">Belongs to the class-V pyridoxal-phosphate-dependent aminotransferase family. NifS/IscS subfamily.</text>
</comment>
<dbReference type="PIRSF" id="PIRSF005572">
    <property type="entry name" value="NifS"/>
    <property type="match status" value="1"/>
</dbReference>
<dbReference type="PROSITE" id="PS00595">
    <property type="entry name" value="AA_TRANSFER_CLASS_5"/>
    <property type="match status" value="1"/>
</dbReference>
<comment type="cofactor">
    <cofactor evidence="1 10">
        <name>pyridoxal 5'-phosphate</name>
        <dbReference type="ChEBI" id="CHEBI:597326"/>
    </cofactor>
</comment>
<sequence>MTPIYLDHNATTPVDPEVIEAMLPYLGETFGNASSVHQFGRSAKVALERSREQIAAFINCEPSELTFTSGGTESDNLAVMGIGYANRERRNHLIVGAAEHHAVLESAEFLHHKEGFGLDLLPVDREGFSSTAALEKLVTDRTALVSVMLANNETGAIQDIPALARVAHHRGTLMHTDAVQAVGKVKVDVKELDVDLLSLTAHKIYGPKGIGALFVRQGIRVRPLLYGGSHEKKRRPGTENVAGAVGLAKALEVAGRRMHDDHETLRGLTNYFIDAVLSRIPDTVLNGPRENRLVQTANISFKGVQGEPVILSLDMENIAVASGSACTSGSTEPSHVLTAMGLAPEVALGAIRFSLGRSTTKEKLDHVLSVLGPIIERLRSMSPSRPSRV</sequence>
<dbReference type="PANTHER" id="PTHR11601">
    <property type="entry name" value="CYSTEINE DESULFURYLASE FAMILY MEMBER"/>
    <property type="match status" value="1"/>
</dbReference>
<dbReference type="NCBIfam" id="NF002806">
    <property type="entry name" value="PRK02948.1"/>
    <property type="match status" value="1"/>
</dbReference>
<keyword evidence="5" id="KW-0479">Metal-binding</keyword>
<dbReference type="Pfam" id="PF00266">
    <property type="entry name" value="Aminotran_5"/>
    <property type="match status" value="1"/>
</dbReference>
<dbReference type="Gene3D" id="3.40.640.10">
    <property type="entry name" value="Type I PLP-dependent aspartate aminotransferase-like (Major domain)"/>
    <property type="match status" value="1"/>
</dbReference>
<evidence type="ECO:0000256" key="10">
    <source>
        <dbReference type="RuleBase" id="RU004504"/>
    </source>
</evidence>
<dbReference type="AlphaFoldDB" id="A0A855X796"/>
<dbReference type="SUPFAM" id="SSF53383">
    <property type="entry name" value="PLP-dependent transferases"/>
    <property type="match status" value="1"/>
</dbReference>
<dbReference type="EMBL" id="PQAP01000052">
    <property type="protein sequence ID" value="PWB73521.1"/>
    <property type="molecule type" value="Genomic_DNA"/>
</dbReference>
<evidence type="ECO:0000256" key="4">
    <source>
        <dbReference type="ARBA" id="ARBA00022679"/>
    </source>
</evidence>
<evidence type="ECO:0000256" key="2">
    <source>
        <dbReference type="ARBA" id="ARBA00006490"/>
    </source>
</evidence>
<comment type="catalytic activity">
    <reaction evidence="9">
        <text>(sulfur carrier)-H + L-cysteine = (sulfur carrier)-SH + L-alanine</text>
        <dbReference type="Rhea" id="RHEA:43892"/>
        <dbReference type="Rhea" id="RHEA-COMP:14737"/>
        <dbReference type="Rhea" id="RHEA-COMP:14739"/>
        <dbReference type="ChEBI" id="CHEBI:29917"/>
        <dbReference type="ChEBI" id="CHEBI:35235"/>
        <dbReference type="ChEBI" id="CHEBI:57972"/>
        <dbReference type="ChEBI" id="CHEBI:64428"/>
        <dbReference type="EC" id="2.8.1.7"/>
    </reaction>
</comment>
<keyword evidence="6" id="KW-0663">Pyridoxal phosphate</keyword>
<organism evidence="12 13">
    <name type="scientific">candidate division GN15 bacterium</name>
    <dbReference type="NCBI Taxonomy" id="2072418"/>
    <lineage>
        <taxon>Bacteria</taxon>
        <taxon>candidate division GN15</taxon>
    </lineage>
</organism>
<evidence type="ECO:0000256" key="7">
    <source>
        <dbReference type="ARBA" id="ARBA00023004"/>
    </source>
</evidence>
<dbReference type="InterPro" id="IPR015424">
    <property type="entry name" value="PyrdxlP-dep_Trfase"/>
</dbReference>
<evidence type="ECO:0000313" key="12">
    <source>
        <dbReference type="EMBL" id="PWB73521.1"/>
    </source>
</evidence>
<dbReference type="GO" id="GO:0046872">
    <property type="term" value="F:metal ion binding"/>
    <property type="evidence" value="ECO:0007669"/>
    <property type="project" value="UniProtKB-KW"/>
</dbReference>
<dbReference type="InterPro" id="IPR020578">
    <property type="entry name" value="Aminotrans_V_PyrdxlP_BS"/>
</dbReference>
<evidence type="ECO:0000256" key="1">
    <source>
        <dbReference type="ARBA" id="ARBA00001933"/>
    </source>
</evidence>
<dbReference type="PANTHER" id="PTHR11601:SF34">
    <property type="entry name" value="CYSTEINE DESULFURASE"/>
    <property type="match status" value="1"/>
</dbReference>
<dbReference type="Proteomes" id="UP000250918">
    <property type="component" value="Unassembled WGS sequence"/>
</dbReference>
<evidence type="ECO:0000256" key="6">
    <source>
        <dbReference type="ARBA" id="ARBA00022898"/>
    </source>
</evidence>
<evidence type="ECO:0000256" key="9">
    <source>
        <dbReference type="ARBA" id="ARBA00050776"/>
    </source>
</evidence>
<dbReference type="FunFam" id="3.40.640.10:FF:000084">
    <property type="entry name" value="IscS-like cysteine desulfurase"/>
    <property type="match status" value="1"/>
</dbReference>
<dbReference type="InterPro" id="IPR016454">
    <property type="entry name" value="Cysteine_dSase"/>
</dbReference>
<accession>A0A855X796</accession>